<protein>
    <recommendedName>
        <fullName evidence="3">Calpain catalytic domain-containing protein</fullName>
    </recommendedName>
</protein>
<dbReference type="InterPro" id="IPR015232">
    <property type="entry name" value="DUF1935"/>
</dbReference>
<dbReference type="PANTHER" id="PTHR10183">
    <property type="entry name" value="CALPAIN"/>
    <property type="match status" value="1"/>
</dbReference>
<reference evidence="5" key="1">
    <citation type="journal article" date="2021" name="Microbiol. Resour. Announc.">
        <title>LGAAP: Leishmaniinae Genome Assembly and Annotation Pipeline.</title>
        <authorList>
            <person name="Almutairi H."/>
            <person name="Urbaniak M.D."/>
            <person name="Bates M.D."/>
            <person name="Jariyapan N."/>
            <person name="Kwakye-Nuako G."/>
            <person name="Thomaz-Soccol V."/>
            <person name="Al-Salem W.S."/>
            <person name="Dillon R.J."/>
            <person name="Bates P.A."/>
            <person name="Gatherer D."/>
        </authorList>
    </citation>
    <scope>NUCLEOTIDE SEQUENCE [LARGE SCALE GENOMIC DNA]</scope>
</reference>
<dbReference type="Pfam" id="PF00648">
    <property type="entry name" value="Peptidase_C2"/>
    <property type="match status" value="1"/>
</dbReference>
<dbReference type="Gene3D" id="2.60.40.1180">
    <property type="entry name" value="Golgi alpha-mannosidase II"/>
    <property type="match status" value="1"/>
</dbReference>
<dbReference type="GeneID" id="92511478"/>
<dbReference type="OrthoDB" id="424753at2759"/>
<dbReference type="InterPro" id="IPR022684">
    <property type="entry name" value="Calpain_cysteine_protease"/>
</dbReference>
<dbReference type="InterPro" id="IPR001300">
    <property type="entry name" value="Peptidase_C2_calpain_cat"/>
</dbReference>
<reference evidence="5" key="2">
    <citation type="journal article" date="2021" name="Sci. Data">
        <title>Chromosome-scale genome sequencing, assembly and annotation of six genomes from subfamily Leishmaniinae.</title>
        <authorList>
            <person name="Almutairi H."/>
            <person name="Urbaniak M.D."/>
            <person name="Bates M.D."/>
            <person name="Jariyapan N."/>
            <person name="Kwakye-Nuako G."/>
            <person name="Thomaz Soccol V."/>
            <person name="Al-Salem W.S."/>
            <person name="Dillon R.J."/>
            <person name="Bates P.A."/>
            <person name="Gatherer D."/>
        </authorList>
    </citation>
    <scope>NUCLEOTIDE SEQUENCE [LARGE SCALE GENOMIC DNA]</scope>
</reference>
<dbReference type="GO" id="GO:0004198">
    <property type="term" value="F:calcium-dependent cysteine-type endopeptidase activity"/>
    <property type="evidence" value="ECO:0007669"/>
    <property type="project" value="InterPro"/>
</dbReference>
<feature type="region of interest" description="Disordered" evidence="2">
    <location>
        <begin position="75"/>
        <end position="132"/>
    </location>
</feature>
<dbReference type="GO" id="GO:0006508">
    <property type="term" value="P:proteolysis"/>
    <property type="evidence" value="ECO:0007669"/>
    <property type="project" value="InterPro"/>
</dbReference>
<name>A0A836GAG7_9TRYP</name>
<dbReference type="AlphaFoldDB" id="A0A836GAG7"/>
<dbReference type="RefSeq" id="XP_067176245.1">
    <property type="nucleotide sequence ID" value="XM_067318966.1"/>
</dbReference>
<evidence type="ECO:0000313" key="5">
    <source>
        <dbReference type="Proteomes" id="UP000673552"/>
    </source>
</evidence>
<keyword evidence="5" id="KW-1185">Reference proteome</keyword>
<dbReference type="InterPro" id="IPR036310">
    <property type="entry name" value="Smp-1-like_sf"/>
</dbReference>
<organism evidence="4 5">
    <name type="scientific">Leishmania martiniquensis</name>
    <dbReference type="NCBI Taxonomy" id="1580590"/>
    <lineage>
        <taxon>Eukaryota</taxon>
        <taxon>Discoba</taxon>
        <taxon>Euglenozoa</taxon>
        <taxon>Kinetoplastea</taxon>
        <taxon>Metakinetoplastina</taxon>
        <taxon>Trypanosomatida</taxon>
        <taxon>Trypanosomatidae</taxon>
        <taxon>Leishmaniinae</taxon>
        <taxon>Leishmania</taxon>
    </lineage>
</organism>
<evidence type="ECO:0000256" key="2">
    <source>
        <dbReference type="SAM" id="MobiDB-lite"/>
    </source>
</evidence>
<feature type="compositionally biased region" description="Polar residues" evidence="2">
    <location>
        <begin position="83"/>
        <end position="127"/>
    </location>
</feature>
<evidence type="ECO:0000256" key="1">
    <source>
        <dbReference type="PROSITE-ProRule" id="PRU00239"/>
    </source>
</evidence>
<sequence length="856" mass="94189">MLHETFQLDAESVAALRAAVGASSIKRKKLDERLERSRENAARRVELKQRIERLHARITALRQIARPAAPLPLLEGAAAPPQSHLSAPSSTPPRSVVSCRTSCGTAALSPRSNSSTSDEFDETTIQPDSFPVPAAWGQGSSCFRYGGPSVKGAAASVIDGILYHIVTEKGDWAFYSDTRYYTVHVRYRIAAGSTVTPGHCVTVAEKGPDQELSMELGPEETKVLLRGRVVGFENLCSTTLLPRRVATTQEDEVLCAEPQHHWNILATSYSDAAAPDSRTMPTAHLIAHCVAKQIRFVDPHFFPSHASLYRDNQDSFYVPPLHWRLPLSYLPVESSVHREVRLFRGPALDPNGLRTGRLFPNHHLLSVAVGLACRWPQALRRLFIHPHGARQGKRERSVGAYHVGLCTGGWWKPWVVDEFIPASARCPEFSHTADDLRVLWMPLLEKACAKSVGSYAAMLDAPLEYFVGALTGGPCTMLREIWPAREDMRGSTAKAKRFFALMKSLLRHRATGMPSVVCWLRPYSLSTARTEEKAHRLEVLYGELGLDPNVATVVHGLETLGDGHCIVRLRQTDGKKRPTEAWLDQWRRAGKSWVDEVSDLVFAMEEAAGEALWMALEDLPEYFQGGCVAPLTIGWGEVRVQGRFRQRQPSVVLRVTVTAPTRLLASVTQREMDVTDAVMPKPQRRRSSIDLSQALAGLSCLLYAKGSGDSTNFLGSSGGSPDAFHLVPEPHFLYEREVSAGYLLDPCKSPYYVAPFVHATSSDVAFTITTQLAPAEPRRCASPHATPEKCTATVHFMTARRGAALFPNLAEPILRESSLVVCAASTHYQSYSPGQLRIHDGAGVAATLRLSGNDVP</sequence>
<dbReference type="InterPro" id="IPR013780">
    <property type="entry name" value="Glyco_hydro_b"/>
</dbReference>
<evidence type="ECO:0000259" key="3">
    <source>
        <dbReference type="PROSITE" id="PS50203"/>
    </source>
</evidence>
<dbReference type="Proteomes" id="UP000673552">
    <property type="component" value="Unassembled WGS sequence"/>
</dbReference>
<dbReference type="SUPFAM" id="SSF54001">
    <property type="entry name" value="Cysteine proteinases"/>
    <property type="match status" value="1"/>
</dbReference>
<comment type="caution">
    <text evidence="1">Lacks conserved residue(s) required for the propagation of feature annotation.</text>
</comment>
<dbReference type="PROSITE" id="PS50203">
    <property type="entry name" value="CALPAIN_CAT"/>
    <property type="match status" value="1"/>
</dbReference>
<comment type="caution">
    <text evidence="4">The sequence shown here is derived from an EMBL/GenBank/DDBJ whole genome shotgun (WGS) entry which is preliminary data.</text>
</comment>
<gene>
    <name evidence="4" type="ORF">LSCM1_01344</name>
</gene>
<dbReference type="Pfam" id="PF09149">
    <property type="entry name" value="DUF1935"/>
    <property type="match status" value="1"/>
</dbReference>
<dbReference type="SMART" id="SM00230">
    <property type="entry name" value="CysPc"/>
    <property type="match status" value="1"/>
</dbReference>
<dbReference type="SUPFAM" id="SSF101601">
    <property type="entry name" value="Smp-1-like"/>
    <property type="match status" value="1"/>
</dbReference>
<evidence type="ECO:0000313" key="4">
    <source>
        <dbReference type="EMBL" id="KAG5471271.1"/>
    </source>
</evidence>
<feature type="domain" description="Calpain catalytic" evidence="3">
    <location>
        <begin position="295"/>
        <end position="632"/>
    </location>
</feature>
<dbReference type="PANTHER" id="PTHR10183:SF423">
    <property type="entry name" value="LEUCINE-RICH REPEAT PROTEIN (LRRP)"/>
    <property type="match status" value="1"/>
</dbReference>
<dbReference type="KEGG" id="lmat:92511478"/>
<dbReference type="EMBL" id="JAFEUZ010000031">
    <property type="protein sequence ID" value="KAG5471271.1"/>
    <property type="molecule type" value="Genomic_DNA"/>
</dbReference>
<dbReference type="InterPro" id="IPR038765">
    <property type="entry name" value="Papain-like_cys_pep_sf"/>
</dbReference>
<proteinExistence type="predicted"/>
<accession>A0A836GAG7</accession>